<reference evidence="7 8" key="1">
    <citation type="submission" date="2024-10" db="EMBL/GenBank/DDBJ databases">
        <authorList>
            <person name="Riesco R."/>
        </authorList>
    </citation>
    <scope>NUCLEOTIDE SEQUENCE [LARGE SCALE GENOMIC DNA]</scope>
    <source>
        <strain evidence="6 8">NCIMB 15448</strain>
        <strain evidence="4 7">NCIMB 15449</strain>
        <strain evidence="5 9">NCIMB 15450</strain>
    </source>
</reference>
<dbReference type="PANTHER" id="PTHR46825:SF7">
    <property type="entry name" value="D-ALANYL-D-ALANINE CARBOXYPEPTIDASE"/>
    <property type="match status" value="1"/>
</dbReference>
<proteinExistence type="predicted"/>
<evidence type="ECO:0000313" key="8">
    <source>
        <dbReference type="Proteomes" id="UP001609176"/>
    </source>
</evidence>
<dbReference type="EC" id="3.-.-.-" evidence="4"/>
<gene>
    <name evidence="6" type="ORF">ACHIPV_29310</name>
    <name evidence="4" type="ORF">ACHIPZ_03070</name>
    <name evidence="5" type="ORF">ACHIRB_09380</name>
</gene>
<feature type="domain" description="Beta-lactamase-related" evidence="3">
    <location>
        <begin position="61"/>
        <end position="388"/>
    </location>
</feature>
<evidence type="ECO:0000313" key="4">
    <source>
        <dbReference type="EMBL" id="MFH5207203.1"/>
    </source>
</evidence>
<accession>A0ABW7JHK3</accession>
<dbReference type="EMBL" id="JBIMSO010000010">
    <property type="protein sequence ID" value="MFH5207203.1"/>
    <property type="molecule type" value="Genomic_DNA"/>
</dbReference>
<dbReference type="EMBL" id="JBIMSN010000037">
    <property type="protein sequence ID" value="MFH5228781.1"/>
    <property type="molecule type" value="Genomic_DNA"/>
</dbReference>
<comment type="caution">
    <text evidence="4">The sequence shown here is derived from an EMBL/GenBank/DDBJ whole genome shotgun (WGS) entry which is preliminary data.</text>
</comment>
<protein>
    <submittedName>
        <fullName evidence="4">Serine hydrolase domain-containing protein</fullName>
        <ecNumber evidence="4">3.-.-.-</ecNumber>
    </submittedName>
</protein>
<dbReference type="InterPro" id="IPR050491">
    <property type="entry name" value="AmpC-like"/>
</dbReference>
<keyword evidence="2" id="KW-0732">Signal</keyword>
<dbReference type="Proteomes" id="UP001609219">
    <property type="component" value="Unassembled WGS sequence"/>
</dbReference>
<dbReference type="Proteomes" id="UP001609175">
    <property type="component" value="Unassembled WGS sequence"/>
</dbReference>
<organism evidence="4 7">
    <name type="scientific">Antrihabitans spumae</name>
    <dbReference type="NCBI Taxonomy" id="3373370"/>
    <lineage>
        <taxon>Bacteria</taxon>
        <taxon>Bacillati</taxon>
        <taxon>Actinomycetota</taxon>
        <taxon>Actinomycetes</taxon>
        <taxon>Mycobacteriales</taxon>
        <taxon>Nocardiaceae</taxon>
        <taxon>Antrihabitans</taxon>
    </lineage>
</organism>
<feature type="compositionally biased region" description="Low complexity" evidence="1">
    <location>
        <begin position="23"/>
        <end position="38"/>
    </location>
</feature>
<evidence type="ECO:0000313" key="7">
    <source>
        <dbReference type="Proteomes" id="UP001609175"/>
    </source>
</evidence>
<dbReference type="InterPro" id="IPR001466">
    <property type="entry name" value="Beta-lactam-related"/>
</dbReference>
<evidence type="ECO:0000259" key="3">
    <source>
        <dbReference type="Pfam" id="PF00144"/>
    </source>
</evidence>
<dbReference type="GO" id="GO:0016787">
    <property type="term" value="F:hydrolase activity"/>
    <property type="evidence" value="ECO:0007669"/>
    <property type="project" value="UniProtKB-KW"/>
</dbReference>
<keyword evidence="4" id="KW-0378">Hydrolase</keyword>
<dbReference type="InterPro" id="IPR012338">
    <property type="entry name" value="Beta-lactam/transpept-like"/>
</dbReference>
<dbReference type="Proteomes" id="UP001609176">
    <property type="component" value="Unassembled WGS sequence"/>
</dbReference>
<evidence type="ECO:0000313" key="9">
    <source>
        <dbReference type="Proteomes" id="UP001609219"/>
    </source>
</evidence>
<feature type="signal peptide" evidence="2">
    <location>
        <begin position="1"/>
        <end position="24"/>
    </location>
</feature>
<sequence>MRYRTRTVASIAAAALLIVTGCSSSDDSSETTSSGTSPSPSPFPFPSTSTPADPGYAAEVKSAVEKVMKDNAIPGAIVVIKSAKQGDSTATFGTQKVGEDVPMSVDDYFRIGSITKTMTSTVILQLVQEGKLSLDDPIDKYRKGVPNGENITIAQLSEMRSGLFTYTADPGFDATLNNDPEKAWTPDELLDIAFSHPNVSAPGEKYEYVNTNIILLGLVIEQLTGKSIEQAFTERIFEPLGLKHTSFPAATDTSIPDPHPQGYSFPSDENEMSAADQKAAVDGKLKPADQTNWNPSWGWTAGGAISTVGDLTTYIEAVVKGGLLDEKMQKIRLDSILPIDPRAGYGLGIARFGSLLGHDGQIPGFMTFAGYDPTSELTIVIATNLATVPAGEGTALAVLKGIMPIFYGPDGEPADPARLTPPR</sequence>
<keyword evidence="9" id="KW-1185">Reference proteome</keyword>
<dbReference type="Pfam" id="PF00144">
    <property type="entry name" value="Beta-lactamase"/>
    <property type="match status" value="1"/>
</dbReference>
<evidence type="ECO:0000313" key="5">
    <source>
        <dbReference type="EMBL" id="MFH5228781.1"/>
    </source>
</evidence>
<dbReference type="RefSeq" id="WP_395112628.1">
    <property type="nucleotide sequence ID" value="NZ_JBIMSN010000037.1"/>
</dbReference>
<dbReference type="Gene3D" id="3.40.710.10">
    <property type="entry name" value="DD-peptidase/beta-lactamase superfamily"/>
    <property type="match status" value="1"/>
</dbReference>
<dbReference type="PROSITE" id="PS51257">
    <property type="entry name" value="PROKAR_LIPOPROTEIN"/>
    <property type="match status" value="1"/>
</dbReference>
<dbReference type="PANTHER" id="PTHR46825">
    <property type="entry name" value="D-ALANYL-D-ALANINE-CARBOXYPEPTIDASE/ENDOPEPTIDASE AMPH"/>
    <property type="match status" value="1"/>
</dbReference>
<evidence type="ECO:0000313" key="6">
    <source>
        <dbReference type="EMBL" id="MFH5245931.1"/>
    </source>
</evidence>
<dbReference type="SUPFAM" id="SSF56601">
    <property type="entry name" value="beta-lactamase/transpeptidase-like"/>
    <property type="match status" value="1"/>
</dbReference>
<evidence type="ECO:0000256" key="2">
    <source>
        <dbReference type="SAM" id="SignalP"/>
    </source>
</evidence>
<name>A0ABW7JHK3_9NOCA</name>
<evidence type="ECO:0000256" key="1">
    <source>
        <dbReference type="SAM" id="MobiDB-lite"/>
    </source>
</evidence>
<dbReference type="EMBL" id="JBIMSP010000111">
    <property type="protein sequence ID" value="MFH5245931.1"/>
    <property type="molecule type" value="Genomic_DNA"/>
</dbReference>
<feature type="region of interest" description="Disordered" evidence="1">
    <location>
        <begin position="23"/>
        <end position="52"/>
    </location>
</feature>
<feature type="chain" id="PRO_5045033518" evidence="2">
    <location>
        <begin position="25"/>
        <end position="423"/>
    </location>
</feature>